<name>A0A388M979_CHABU</name>
<organism evidence="3 4">
    <name type="scientific">Chara braunii</name>
    <name type="common">Braun's stonewort</name>
    <dbReference type="NCBI Taxonomy" id="69332"/>
    <lineage>
        <taxon>Eukaryota</taxon>
        <taxon>Viridiplantae</taxon>
        <taxon>Streptophyta</taxon>
        <taxon>Charophyceae</taxon>
        <taxon>Charales</taxon>
        <taxon>Characeae</taxon>
        <taxon>Chara</taxon>
    </lineage>
</organism>
<evidence type="ECO:0000259" key="2">
    <source>
        <dbReference type="PROSITE" id="PS51903"/>
    </source>
</evidence>
<dbReference type="InterPro" id="IPR044217">
    <property type="entry name" value="CLPT1/2"/>
</dbReference>
<feature type="domain" description="Clp R" evidence="2">
    <location>
        <begin position="139"/>
        <end position="284"/>
    </location>
</feature>
<accession>A0A388M979</accession>
<protein>
    <recommendedName>
        <fullName evidence="2">Clp R domain-containing protein</fullName>
    </recommendedName>
</protein>
<dbReference type="AlphaFoldDB" id="A0A388M979"/>
<keyword evidence="1" id="KW-0677">Repeat</keyword>
<dbReference type="Proteomes" id="UP000265515">
    <property type="component" value="Unassembled WGS sequence"/>
</dbReference>
<dbReference type="SUPFAM" id="SSF81923">
    <property type="entry name" value="Double Clp-N motif"/>
    <property type="match status" value="1"/>
</dbReference>
<dbReference type="Gene3D" id="1.10.1780.10">
    <property type="entry name" value="Clp, N-terminal domain"/>
    <property type="match status" value="1"/>
</dbReference>
<dbReference type="InterPro" id="IPR004176">
    <property type="entry name" value="Clp_R_N"/>
</dbReference>
<dbReference type="PANTHER" id="PTHR47016">
    <property type="entry name" value="ATP-DEPENDENT CLP PROTEASE ATP-BINDING SUBUNIT CLPT1, CHLOROPLASTIC"/>
    <property type="match status" value="1"/>
</dbReference>
<evidence type="ECO:0000313" key="4">
    <source>
        <dbReference type="Proteomes" id="UP000265515"/>
    </source>
</evidence>
<comment type="caution">
    <text evidence="3">The sequence shown here is derived from an EMBL/GenBank/DDBJ whole genome shotgun (WGS) entry which is preliminary data.</text>
</comment>
<dbReference type="Gramene" id="GBG91128">
    <property type="protein sequence ID" value="GBG91128"/>
    <property type="gene ID" value="CBR_g51930"/>
</dbReference>
<dbReference type="STRING" id="69332.A0A388M979"/>
<sequence length="289" mass="31577">MAVCGAVTAGAAVGHVVVPRDVFNDVRDSPAQRSSTSRNAALPMPMICGSRKGPRSRYVCRSGHYTKHVCIFSGEERSFGGTRAVGWRTSCLRGNVSDLGRWRGVSLLSSSSRTADRRMGAGIRMSLPSATKTVSKDSPVRWSARSIKSFSMAELEARKLKYPTTGTEALLMGLLTEGTSTAARFLRAYGITLFKVRDETVKLLGKADPYYFSPEHPPLTEYSQKALDFAVDEKEKQGEDGEVLTAHMLLGIWEQKGSAGQRILLQLGFSEAKADELRKLVSTSQLHLT</sequence>
<evidence type="ECO:0000313" key="3">
    <source>
        <dbReference type="EMBL" id="GBG91128.1"/>
    </source>
</evidence>
<dbReference type="OrthoDB" id="2014724at2759"/>
<gene>
    <name evidence="3" type="ORF">CBR_g51930</name>
</gene>
<reference evidence="3 4" key="1">
    <citation type="journal article" date="2018" name="Cell">
        <title>The Chara Genome: Secondary Complexity and Implications for Plant Terrestrialization.</title>
        <authorList>
            <person name="Nishiyama T."/>
            <person name="Sakayama H."/>
            <person name="Vries J.D."/>
            <person name="Buschmann H."/>
            <person name="Saint-Marcoux D."/>
            <person name="Ullrich K.K."/>
            <person name="Haas F.B."/>
            <person name="Vanderstraeten L."/>
            <person name="Becker D."/>
            <person name="Lang D."/>
            <person name="Vosolsobe S."/>
            <person name="Rombauts S."/>
            <person name="Wilhelmsson P.K.I."/>
            <person name="Janitza P."/>
            <person name="Kern R."/>
            <person name="Heyl A."/>
            <person name="Rumpler F."/>
            <person name="Villalobos L.I.A.C."/>
            <person name="Clay J.M."/>
            <person name="Skokan R."/>
            <person name="Toyoda A."/>
            <person name="Suzuki Y."/>
            <person name="Kagoshima H."/>
            <person name="Schijlen E."/>
            <person name="Tajeshwar N."/>
            <person name="Catarino B."/>
            <person name="Hetherington A.J."/>
            <person name="Saltykova A."/>
            <person name="Bonnot C."/>
            <person name="Breuninger H."/>
            <person name="Symeonidi A."/>
            <person name="Radhakrishnan G.V."/>
            <person name="Van Nieuwerburgh F."/>
            <person name="Deforce D."/>
            <person name="Chang C."/>
            <person name="Karol K.G."/>
            <person name="Hedrich R."/>
            <person name="Ulvskov P."/>
            <person name="Glockner G."/>
            <person name="Delwiche C.F."/>
            <person name="Petrasek J."/>
            <person name="Van de Peer Y."/>
            <person name="Friml J."/>
            <person name="Beilby M."/>
            <person name="Dolan L."/>
            <person name="Kohara Y."/>
            <person name="Sugano S."/>
            <person name="Fujiyama A."/>
            <person name="Delaux P.-M."/>
            <person name="Quint M."/>
            <person name="TheiBen G."/>
            <person name="Hagemann M."/>
            <person name="Harholt J."/>
            <person name="Dunand C."/>
            <person name="Zachgo S."/>
            <person name="Langdale J."/>
            <person name="Maumus F."/>
            <person name="Straeten D.V.D."/>
            <person name="Gould S.B."/>
            <person name="Rensing S.A."/>
        </authorList>
    </citation>
    <scope>NUCLEOTIDE SEQUENCE [LARGE SCALE GENOMIC DNA]</scope>
    <source>
        <strain evidence="3 4">S276</strain>
    </source>
</reference>
<dbReference type="PROSITE" id="PS51903">
    <property type="entry name" value="CLP_R"/>
    <property type="match status" value="1"/>
</dbReference>
<dbReference type="PANTHER" id="PTHR47016:SF1">
    <property type="entry name" value="ATP-DEPENDENT CLP PROTEASE ATP-BINDING SUBUNIT CLPT1, CHLOROPLASTIC"/>
    <property type="match status" value="1"/>
</dbReference>
<keyword evidence="4" id="KW-1185">Reference proteome</keyword>
<dbReference type="InterPro" id="IPR036628">
    <property type="entry name" value="Clp_N_dom_sf"/>
</dbReference>
<dbReference type="EMBL" id="BFEA01000874">
    <property type="protein sequence ID" value="GBG91128.1"/>
    <property type="molecule type" value="Genomic_DNA"/>
</dbReference>
<dbReference type="Pfam" id="PF02861">
    <property type="entry name" value="Clp_N"/>
    <property type="match status" value="1"/>
</dbReference>
<proteinExistence type="predicted"/>
<evidence type="ECO:0000256" key="1">
    <source>
        <dbReference type="PROSITE-ProRule" id="PRU01251"/>
    </source>
</evidence>